<dbReference type="Proteomes" id="UP000192639">
    <property type="component" value="Unassembled WGS sequence"/>
</dbReference>
<dbReference type="AlphaFoldDB" id="A0A1Y1S4R8"/>
<evidence type="ECO:0000313" key="1">
    <source>
        <dbReference type="EMBL" id="ORD93119.1"/>
    </source>
</evidence>
<sequence>MLIKANGNIFILLSKNIVFKFIWDSKLRILMYRIILLLIKSSNLYNDNNSSLFINLTHYCFNNDFHFLMHTPLFFVN</sequence>
<keyword evidence="2" id="KW-1185">Reference proteome</keyword>
<protein>
    <submittedName>
        <fullName evidence="1">Uncharacterized protein</fullName>
    </submittedName>
</protein>
<name>A0A1Y1S4R8_9MICR</name>
<evidence type="ECO:0000313" key="2">
    <source>
        <dbReference type="Proteomes" id="UP000192639"/>
    </source>
</evidence>
<comment type="caution">
    <text evidence="1">The sequence shown here is derived from an EMBL/GenBank/DDBJ whole genome shotgun (WGS) entry which is preliminary data.</text>
</comment>
<dbReference type="EMBL" id="LWDP01000201">
    <property type="protein sequence ID" value="ORD93119.1"/>
    <property type="molecule type" value="Genomic_DNA"/>
</dbReference>
<organism evidence="1 2">
    <name type="scientific">Enterospora canceri</name>
    <dbReference type="NCBI Taxonomy" id="1081671"/>
    <lineage>
        <taxon>Eukaryota</taxon>
        <taxon>Fungi</taxon>
        <taxon>Fungi incertae sedis</taxon>
        <taxon>Microsporidia</taxon>
        <taxon>Enterocytozoonidae</taxon>
        <taxon>Enterospora</taxon>
    </lineage>
</organism>
<reference evidence="1 2" key="1">
    <citation type="journal article" date="2017" name="Environ. Microbiol.">
        <title>Decay of the glycolytic pathway and adaptation to intranuclear parasitism within Enterocytozoonidae microsporidia.</title>
        <authorList>
            <person name="Wiredu Boakye D."/>
            <person name="Jaroenlak P."/>
            <person name="Prachumwat A."/>
            <person name="Williams T.A."/>
            <person name="Bateman K.S."/>
            <person name="Itsathitphaisarn O."/>
            <person name="Sritunyalucksana K."/>
            <person name="Paszkiewicz K.H."/>
            <person name="Moore K.A."/>
            <person name="Stentiford G.D."/>
            <person name="Williams B.A."/>
        </authorList>
    </citation>
    <scope>NUCLEOTIDE SEQUENCE [LARGE SCALE GENOMIC DNA]</scope>
    <source>
        <strain evidence="1 2">GB1</strain>
    </source>
</reference>
<accession>A0A1Y1S4R8</accession>
<gene>
    <name evidence="1" type="ORF">ECANGB1_1148</name>
</gene>
<proteinExistence type="predicted"/>
<dbReference type="VEuPathDB" id="MicrosporidiaDB:ECANGB1_1148"/>